<dbReference type="Pfam" id="PF00090">
    <property type="entry name" value="TSP_1"/>
    <property type="match status" value="1"/>
</dbReference>
<dbReference type="EMBL" id="RCHS01001257">
    <property type="protein sequence ID" value="RMX54466.1"/>
    <property type="molecule type" value="Genomic_DNA"/>
</dbReference>
<dbReference type="Gene3D" id="3.90.215.10">
    <property type="entry name" value="Gamma Fibrinogen, chain A, domain 1"/>
    <property type="match status" value="2"/>
</dbReference>
<organism evidence="5 6">
    <name type="scientific">Pocillopora damicornis</name>
    <name type="common">Cauliflower coral</name>
    <name type="synonym">Millepora damicornis</name>
    <dbReference type="NCBI Taxonomy" id="46731"/>
    <lineage>
        <taxon>Eukaryota</taxon>
        <taxon>Metazoa</taxon>
        <taxon>Cnidaria</taxon>
        <taxon>Anthozoa</taxon>
        <taxon>Hexacorallia</taxon>
        <taxon>Scleractinia</taxon>
        <taxon>Astrocoeniina</taxon>
        <taxon>Pocilloporidae</taxon>
        <taxon>Pocillopora</taxon>
    </lineage>
</organism>
<sequence length="545" mass="61956">MTKLESLALVPRDGAWGDWSSWTVCDKGCDVGKRKRHRFCDNPFPLHGGANCSEQQHETEDCNTQSCPKVISCRHLLQVGEETNHNYPDAVYKIYPIGSQPIMAYCDMSRDGGGWTLLVTSHTNSWTAQNVKLRNANSPKLTDDYSILQYANSIKDNIKVAGSTFEYRLEAQSRGRWGGIWKAPRGFTFTADNNKQTDIELVKKFDNWEYSDNGIEQRMPWISDARLTTSHDAQRNWWGTITADDMEYHPAPWINGHLKERQPSYIWYWMREGPLEIPSSCKEVYFRGLLTNPVSNGVFAIKPPGQHEVKTYCDFATEGGPWTLLVTSKTHSGWDKDSIKERNSKKPSLQDDYSILGLADAIKDSDKAQQEFFQYRIEADGNSRWGGIWEAPRNYTFLSTCDKQTKVKIVKKFDTWDENSNLGKRMPRLGLSNDLLLSSASTVDYSSGSLVYNSGASSASYLEQEKPKPNVVRYWMREGARLSCNDLKLHGVRAGIKYDDSFQLVKTSDTQYLPVYCDMTTAKGAFTLIVTSAHNSWTRAQVPHR</sequence>
<dbReference type="PANTHER" id="PTHR16146">
    <property type="entry name" value="INTELECTIN"/>
    <property type="match status" value="1"/>
</dbReference>
<protein>
    <recommendedName>
        <fullName evidence="7">Fibrinogen C-terminal domain-containing protein</fullName>
    </recommendedName>
</protein>
<dbReference type="GO" id="GO:0070492">
    <property type="term" value="F:oligosaccharide binding"/>
    <property type="evidence" value="ECO:0007669"/>
    <property type="project" value="TreeGrafter"/>
</dbReference>
<dbReference type="InterPro" id="IPR000884">
    <property type="entry name" value="TSP1_rpt"/>
</dbReference>
<dbReference type="AlphaFoldDB" id="A0A3M6ULC9"/>
<dbReference type="PROSITE" id="PS50092">
    <property type="entry name" value="TSP1"/>
    <property type="match status" value="1"/>
</dbReference>
<dbReference type="InterPro" id="IPR036383">
    <property type="entry name" value="TSP1_rpt_sf"/>
</dbReference>
<evidence type="ECO:0008006" key="7">
    <source>
        <dbReference type="Google" id="ProtNLM"/>
    </source>
</evidence>
<comment type="caution">
    <text evidence="5">The sequence shown here is derived from an EMBL/GenBank/DDBJ whole genome shotgun (WGS) entry which is preliminary data.</text>
</comment>
<dbReference type="SUPFAM" id="SSF82895">
    <property type="entry name" value="TSP-1 type 1 repeat"/>
    <property type="match status" value="1"/>
</dbReference>
<keyword evidence="2" id="KW-0430">Lectin</keyword>
<name>A0A3M6ULC9_POCDA</name>
<evidence type="ECO:0000313" key="5">
    <source>
        <dbReference type="EMBL" id="RMX54466.1"/>
    </source>
</evidence>
<keyword evidence="6" id="KW-1185">Reference proteome</keyword>
<accession>A0A3M6ULC9</accession>
<dbReference type="NCBIfam" id="NF040941">
    <property type="entry name" value="GGGWT_bact"/>
    <property type="match status" value="1"/>
</dbReference>
<dbReference type="GO" id="GO:0005615">
    <property type="term" value="C:extracellular space"/>
    <property type="evidence" value="ECO:0007669"/>
    <property type="project" value="TreeGrafter"/>
</dbReference>
<evidence type="ECO:0000313" key="6">
    <source>
        <dbReference type="Proteomes" id="UP000275408"/>
    </source>
</evidence>
<dbReference type="Proteomes" id="UP000275408">
    <property type="component" value="Unassembled WGS sequence"/>
</dbReference>
<gene>
    <name evidence="5" type="ORF">pdam_00013190</name>
</gene>
<reference evidence="5 6" key="1">
    <citation type="journal article" date="2018" name="Sci. Rep.">
        <title>Comparative analysis of the Pocillopora damicornis genome highlights role of immune system in coral evolution.</title>
        <authorList>
            <person name="Cunning R."/>
            <person name="Bay R.A."/>
            <person name="Gillette P."/>
            <person name="Baker A.C."/>
            <person name="Traylor-Knowles N."/>
        </authorList>
    </citation>
    <scope>NUCLEOTIDE SEQUENCE [LARGE SCALE GENOMIC DNA]</scope>
    <source>
        <strain evidence="5">RSMAS</strain>
        <tissue evidence="5">Whole animal</tissue>
    </source>
</reference>
<keyword evidence="1" id="KW-0479">Metal-binding</keyword>
<evidence type="ECO:0000256" key="3">
    <source>
        <dbReference type="ARBA" id="ARBA00022837"/>
    </source>
</evidence>
<dbReference type="GO" id="GO:0046872">
    <property type="term" value="F:metal ion binding"/>
    <property type="evidence" value="ECO:0007669"/>
    <property type="project" value="UniProtKB-KW"/>
</dbReference>
<dbReference type="PANTHER" id="PTHR16146:SF46">
    <property type="entry name" value="INTELECTIN-1A-RELATED"/>
    <property type="match status" value="1"/>
</dbReference>
<evidence type="ECO:0000256" key="4">
    <source>
        <dbReference type="ARBA" id="ARBA00023157"/>
    </source>
</evidence>
<dbReference type="OrthoDB" id="5971203at2759"/>
<proteinExistence type="predicted"/>
<evidence type="ECO:0000256" key="2">
    <source>
        <dbReference type="ARBA" id="ARBA00022734"/>
    </source>
</evidence>
<dbReference type="Gene3D" id="2.20.100.10">
    <property type="entry name" value="Thrombospondin type-1 (TSP1) repeat"/>
    <property type="match status" value="1"/>
</dbReference>
<dbReference type="InterPro" id="IPR014716">
    <property type="entry name" value="Fibrinogen_a/b/g_C_1"/>
</dbReference>
<dbReference type="InterPro" id="IPR036056">
    <property type="entry name" value="Fibrinogen-like_C"/>
</dbReference>
<dbReference type="SUPFAM" id="SSF56496">
    <property type="entry name" value="Fibrinogen C-terminal domain-like"/>
    <property type="match status" value="3"/>
</dbReference>
<keyword evidence="4" id="KW-1015">Disulfide bond</keyword>
<dbReference type="SMART" id="SM00209">
    <property type="entry name" value="TSP1"/>
    <property type="match status" value="1"/>
</dbReference>
<keyword evidence="3" id="KW-0106">Calcium</keyword>
<evidence type="ECO:0000256" key="1">
    <source>
        <dbReference type="ARBA" id="ARBA00022723"/>
    </source>
</evidence>
<dbReference type="FunFam" id="2.20.100.10:FF:000001">
    <property type="entry name" value="semaphorin-5A isoform X1"/>
    <property type="match status" value="1"/>
</dbReference>